<dbReference type="AlphaFoldDB" id="A0A448WU53"/>
<evidence type="ECO:0000313" key="3">
    <source>
        <dbReference type="EMBL" id="VEL20308.1"/>
    </source>
</evidence>
<feature type="signal peptide" evidence="2">
    <location>
        <begin position="1"/>
        <end position="15"/>
    </location>
</feature>
<comment type="caution">
    <text evidence="3">The sequence shown here is derived from an EMBL/GenBank/DDBJ whole genome shotgun (WGS) entry which is preliminary data.</text>
</comment>
<dbReference type="EMBL" id="CAAALY010045825">
    <property type="protein sequence ID" value="VEL20308.1"/>
    <property type="molecule type" value="Genomic_DNA"/>
</dbReference>
<feature type="compositionally biased region" description="Low complexity" evidence="1">
    <location>
        <begin position="99"/>
        <end position="110"/>
    </location>
</feature>
<feature type="chain" id="PRO_5019467844" evidence="2">
    <location>
        <begin position="16"/>
        <end position="264"/>
    </location>
</feature>
<evidence type="ECO:0000256" key="1">
    <source>
        <dbReference type="SAM" id="MobiDB-lite"/>
    </source>
</evidence>
<reference evidence="3" key="1">
    <citation type="submission" date="2018-11" db="EMBL/GenBank/DDBJ databases">
        <authorList>
            <consortium name="Pathogen Informatics"/>
        </authorList>
    </citation>
    <scope>NUCLEOTIDE SEQUENCE</scope>
</reference>
<sequence length="264" mass="29552">MYSFSIFCFPPLVHLEDLLLLVRLLRATSLSPCPGSGQPRLHHLLTRLPVSHVCWSSSFPEKPEDVDVEISKFRSTLRKPGSSGRSSANHPKGPRGPIKAASATTKTTSTWRAGHKVHSPNLAPEHKKNRRLPAFPIRFGKTTRHDPPKTDLSYDLPSVRFGGGDGDCNFRKRESRKSGFAAASGTKSRLWPRPWRTLQKRTSNPVRVFKSRICNYANYGIKKRKGKRASYMRLRQIKSRHGGTAALGRSSLSLNRSQVSLSKC</sequence>
<keyword evidence="4" id="KW-1185">Reference proteome</keyword>
<protein>
    <submittedName>
        <fullName evidence="3">Uncharacterized protein</fullName>
    </submittedName>
</protein>
<evidence type="ECO:0000256" key="2">
    <source>
        <dbReference type="SAM" id="SignalP"/>
    </source>
</evidence>
<accession>A0A448WU53</accession>
<feature type="region of interest" description="Disordered" evidence="1">
    <location>
        <begin position="75"/>
        <end position="130"/>
    </location>
</feature>
<name>A0A448WU53_9PLAT</name>
<evidence type="ECO:0000313" key="4">
    <source>
        <dbReference type="Proteomes" id="UP000784294"/>
    </source>
</evidence>
<organism evidence="3 4">
    <name type="scientific">Protopolystoma xenopodis</name>
    <dbReference type="NCBI Taxonomy" id="117903"/>
    <lineage>
        <taxon>Eukaryota</taxon>
        <taxon>Metazoa</taxon>
        <taxon>Spiralia</taxon>
        <taxon>Lophotrochozoa</taxon>
        <taxon>Platyhelminthes</taxon>
        <taxon>Monogenea</taxon>
        <taxon>Polyopisthocotylea</taxon>
        <taxon>Polystomatidea</taxon>
        <taxon>Polystomatidae</taxon>
        <taxon>Protopolystoma</taxon>
    </lineage>
</organism>
<proteinExistence type="predicted"/>
<gene>
    <name evidence="3" type="ORF">PXEA_LOCUS13748</name>
</gene>
<keyword evidence="2" id="KW-0732">Signal</keyword>
<dbReference type="Proteomes" id="UP000784294">
    <property type="component" value="Unassembled WGS sequence"/>
</dbReference>